<evidence type="ECO:0000256" key="3">
    <source>
        <dbReference type="ARBA" id="ARBA00022833"/>
    </source>
</evidence>
<protein>
    <submittedName>
        <fullName evidence="10">RING-type domain-containing protein</fullName>
    </submittedName>
</protein>
<reference evidence="10 11" key="3">
    <citation type="journal article" date="2017" name="G3 (Bethesda)">
        <title>Comparative analysis highlights variable genome content of wheat rusts and divergence of the mating loci.</title>
        <authorList>
            <person name="Cuomo C.A."/>
            <person name="Bakkeren G."/>
            <person name="Khalil H.B."/>
            <person name="Panwar V."/>
            <person name="Joly D."/>
            <person name="Linning R."/>
            <person name="Sakthikumar S."/>
            <person name="Song X."/>
            <person name="Adiconis X."/>
            <person name="Fan L."/>
            <person name="Goldberg J.M."/>
            <person name="Levin J.Z."/>
            <person name="Young S."/>
            <person name="Zeng Q."/>
            <person name="Anikster Y."/>
            <person name="Bruce M."/>
            <person name="Wang M."/>
            <person name="Yin C."/>
            <person name="McCallum B."/>
            <person name="Szabo L.J."/>
            <person name="Hulbert S."/>
            <person name="Chen X."/>
            <person name="Fellers J.P."/>
        </authorList>
    </citation>
    <scope>NUCLEOTIDE SEQUENCE</scope>
    <source>
        <strain evidence="10">isolate 1-1 / race 1 (BBBD)</strain>
        <strain evidence="11">Isolate 1-1 / race 1 (BBBD)</strain>
    </source>
</reference>
<dbReference type="PROSITE" id="PS50089">
    <property type="entry name" value="ZF_RING_2"/>
    <property type="match status" value="1"/>
</dbReference>
<feature type="domain" description="RING-type" evidence="8">
    <location>
        <begin position="102"/>
        <end position="146"/>
    </location>
</feature>
<accession>A0A180G558</accession>
<dbReference type="EnsemblFungi" id="PTTG_12621-t43_1">
    <property type="protein sequence ID" value="PTTG_12621-t43_1-p1"/>
    <property type="gene ID" value="PTTG_12621"/>
</dbReference>
<dbReference type="InterPro" id="IPR017907">
    <property type="entry name" value="Znf_RING_CS"/>
</dbReference>
<feature type="region of interest" description="Disordered" evidence="5">
    <location>
        <begin position="44"/>
        <end position="92"/>
    </location>
</feature>
<evidence type="ECO:0000256" key="7">
    <source>
        <dbReference type="SAM" id="SignalP"/>
    </source>
</evidence>
<evidence type="ECO:0000313" key="10">
    <source>
        <dbReference type="EnsemblFungi" id="PTTG_12621-t43_1-p1"/>
    </source>
</evidence>
<keyword evidence="3" id="KW-0862">Zinc</keyword>
<dbReference type="GO" id="GO:0008270">
    <property type="term" value="F:zinc ion binding"/>
    <property type="evidence" value="ECO:0007669"/>
    <property type="project" value="UniProtKB-KW"/>
</dbReference>
<dbReference type="SMART" id="SM00184">
    <property type="entry name" value="RING"/>
    <property type="match status" value="1"/>
</dbReference>
<evidence type="ECO:0000259" key="8">
    <source>
        <dbReference type="PROSITE" id="PS50089"/>
    </source>
</evidence>
<feature type="chain" id="PRO_5008109568" evidence="7">
    <location>
        <begin position="17"/>
        <end position="271"/>
    </location>
</feature>
<reference evidence="10" key="4">
    <citation type="submission" date="2025-05" db="UniProtKB">
        <authorList>
            <consortium name="EnsemblFungi"/>
        </authorList>
    </citation>
    <scope>IDENTIFICATION</scope>
    <source>
        <strain evidence="10">isolate 1-1 / race 1 (BBBD)</strain>
    </source>
</reference>
<dbReference type="Gene3D" id="3.30.40.10">
    <property type="entry name" value="Zinc/RING finger domain, C3HC4 (zinc finger)"/>
    <property type="match status" value="1"/>
</dbReference>
<name>A0A180G558_PUCT1</name>
<reference evidence="9" key="2">
    <citation type="submission" date="2016-05" db="EMBL/GenBank/DDBJ databases">
        <title>Comparative analysis highlights variable genome content of wheat rusts and divergence of the mating loci.</title>
        <authorList>
            <person name="Cuomo C.A."/>
            <person name="Bakkeren G."/>
            <person name="Szabo L."/>
            <person name="Khalil H."/>
            <person name="Joly D."/>
            <person name="Goldberg J."/>
            <person name="Young S."/>
            <person name="Zeng Q."/>
            <person name="Fellers J."/>
        </authorList>
    </citation>
    <scope>NUCLEOTIDE SEQUENCE [LARGE SCALE GENOMIC DNA]</scope>
    <source>
        <strain evidence="9">1-1 BBBD Race 1</strain>
    </source>
</reference>
<dbReference type="PANTHER" id="PTHR23041">
    <property type="entry name" value="RING FINGER DOMAIN-CONTAINING"/>
    <property type="match status" value="1"/>
</dbReference>
<keyword evidence="7" id="KW-0732">Signal</keyword>
<dbReference type="VEuPathDB" id="FungiDB:PTTG_12621"/>
<keyword evidence="6" id="KW-1133">Transmembrane helix</keyword>
<keyword evidence="2 4" id="KW-0863">Zinc-finger</keyword>
<evidence type="ECO:0000313" key="9">
    <source>
        <dbReference type="EMBL" id="OAV87724.1"/>
    </source>
</evidence>
<feature type="compositionally biased region" description="Basic and acidic residues" evidence="5">
    <location>
        <begin position="69"/>
        <end position="78"/>
    </location>
</feature>
<keyword evidence="6" id="KW-0812">Transmembrane</keyword>
<dbReference type="PROSITE" id="PS00518">
    <property type="entry name" value="ZF_RING_1"/>
    <property type="match status" value="1"/>
</dbReference>
<dbReference type="AlphaFoldDB" id="A0A180G558"/>
<keyword evidence="6" id="KW-0472">Membrane</keyword>
<dbReference type="SUPFAM" id="SSF57850">
    <property type="entry name" value="RING/U-box"/>
    <property type="match status" value="1"/>
</dbReference>
<evidence type="ECO:0000256" key="5">
    <source>
        <dbReference type="SAM" id="MobiDB-lite"/>
    </source>
</evidence>
<proteinExistence type="predicted"/>
<reference evidence="9" key="1">
    <citation type="submission" date="2009-11" db="EMBL/GenBank/DDBJ databases">
        <authorList>
            <consortium name="The Broad Institute Genome Sequencing Platform"/>
            <person name="Ward D."/>
            <person name="Feldgarden M."/>
            <person name="Earl A."/>
            <person name="Young S.K."/>
            <person name="Zeng Q."/>
            <person name="Koehrsen M."/>
            <person name="Alvarado L."/>
            <person name="Berlin A."/>
            <person name="Bochicchio J."/>
            <person name="Borenstein D."/>
            <person name="Chapman S.B."/>
            <person name="Chen Z."/>
            <person name="Engels R."/>
            <person name="Freedman E."/>
            <person name="Gellesch M."/>
            <person name="Goldberg J."/>
            <person name="Griggs A."/>
            <person name="Gujja S."/>
            <person name="Heilman E."/>
            <person name="Heiman D."/>
            <person name="Hepburn T."/>
            <person name="Howarth C."/>
            <person name="Jen D."/>
            <person name="Larson L."/>
            <person name="Lewis B."/>
            <person name="Mehta T."/>
            <person name="Park D."/>
            <person name="Pearson M."/>
            <person name="Roberts A."/>
            <person name="Saif S."/>
            <person name="Shea T."/>
            <person name="Shenoy N."/>
            <person name="Sisk P."/>
            <person name="Stolte C."/>
            <person name="Sykes S."/>
            <person name="Thomson T."/>
            <person name="Walk T."/>
            <person name="White J."/>
            <person name="Yandava C."/>
            <person name="Izard J."/>
            <person name="Baranova O.V."/>
            <person name="Blanton J.M."/>
            <person name="Tanner A.C."/>
            <person name="Dewhirst F.E."/>
            <person name="Haas B."/>
            <person name="Nusbaum C."/>
            <person name="Birren B."/>
        </authorList>
    </citation>
    <scope>NUCLEOTIDE SEQUENCE [LARGE SCALE GENOMIC DNA]</scope>
    <source>
        <strain evidence="9">1-1 BBBD Race 1</strain>
    </source>
</reference>
<dbReference type="InterPro" id="IPR047134">
    <property type="entry name" value="RNF4"/>
</dbReference>
<dbReference type="InterPro" id="IPR001841">
    <property type="entry name" value="Znf_RING"/>
</dbReference>
<dbReference type="STRING" id="630390.A0A180G558"/>
<dbReference type="OrthoDB" id="8062037at2759"/>
<evidence type="ECO:0000256" key="2">
    <source>
        <dbReference type="ARBA" id="ARBA00022771"/>
    </source>
</evidence>
<evidence type="ECO:0000256" key="1">
    <source>
        <dbReference type="ARBA" id="ARBA00022723"/>
    </source>
</evidence>
<evidence type="ECO:0000256" key="6">
    <source>
        <dbReference type="SAM" id="Phobius"/>
    </source>
</evidence>
<dbReference type="EMBL" id="ADAS02000298">
    <property type="protein sequence ID" value="OAV87724.1"/>
    <property type="molecule type" value="Genomic_DNA"/>
</dbReference>
<evidence type="ECO:0000256" key="4">
    <source>
        <dbReference type="PROSITE-ProRule" id="PRU00175"/>
    </source>
</evidence>
<feature type="signal peptide" evidence="7">
    <location>
        <begin position="1"/>
        <end position="16"/>
    </location>
</feature>
<keyword evidence="11" id="KW-1185">Reference proteome</keyword>
<feature type="compositionally biased region" description="Polar residues" evidence="5">
    <location>
        <begin position="44"/>
        <end position="53"/>
    </location>
</feature>
<keyword evidence="1" id="KW-0479">Metal-binding</keyword>
<gene>
    <name evidence="9" type="ORF">PTTG_12621</name>
</gene>
<evidence type="ECO:0000313" key="11">
    <source>
        <dbReference type="Proteomes" id="UP000005240"/>
    </source>
</evidence>
<organism evidence="9">
    <name type="scientific">Puccinia triticina (isolate 1-1 / race 1 (BBBD))</name>
    <name type="common">Brown leaf rust fungus</name>
    <dbReference type="NCBI Taxonomy" id="630390"/>
    <lineage>
        <taxon>Eukaryota</taxon>
        <taxon>Fungi</taxon>
        <taxon>Dikarya</taxon>
        <taxon>Basidiomycota</taxon>
        <taxon>Pucciniomycotina</taxon>
        <taxon>Pucciniomycetes</taxon>
        <taxon>Pucciniales</taxon>
        <taxon>Pucciniaceae</taxon>
        <taxon>Puccinia</taxon>
    </lineage>
</organism>
<dbReference type="Proteomes" id="UP000005240">
    <property type="component" value="Unassembled WGS sequence"/>
</dbReference>
<feature type="transmembrane region" description="Helical" evidence="6">
    <location>
        <begin position="227"/>
        <end position="247"/>
    </location>
</feature>
<dbReference type="InterPro" id="IPR013083">
    <property type="entry name" value="Znf_RING/FYVE/PHD"/>
</dbReference>
<dbReference type="PANTHER" id="PTHR23041:SF78">
    <property type="entry name" value="E3 UBIQUITIN-PROTEIN LIGASE RNF4"/>
    <property type="match status" value="1"/>
</dbReference>
<sequence>MATWLLFLMLLGHSLQMDTVIEIGQHSDLGRARETASHSNPFAAHSNQVNVNSPEEPAPNPELCLQIGEDDKATRPTDPETASQADPAGSSVGVRKYRTIECPICLESCSENEGSGLTQVAGCLHEFCTACLKTWITESPTCPTCRGHVHLPQTDVPTSTDQTAPIRVEIGVEVTEPVQARRAQAPVAASTERLPTINVLHLQSQAVARRNLLDRQLAQRNANRQNWAMAFGFSCAVVATYFLVEYVGYLTQNLKLAVEIYIILSLYSDNC</sequence>
<dbReference type="Pfam" id="PF13639">
    <property type="entry name" value="zf-RING_2"/>
    <property type="match status" value="1"/>
</dbReference>